<evidence type="ECO:0000256" key="2">
    <source>
        <dbReference type="ARBA" id="ARBA00012737"/>
    </source>
</evidence>
<dbReference type="InterPro" id="IPR050795">
    <property type="entry name" value="Asn_Synthetase"/>
</dbReference>
<dbReference type="Gene3D" id="3.40.50.620">
    <property type="entry name" value="HUPs"/>
    <property type="match status" value="1"/>
</dbReference>
<evidence type="ECO:0000259" key="11">
    <source>
        <dbReference type="Pfam" id="PF00733"/>
    </source>
</evidence>
<comment type="pathway">
    <text evidence="1">Amino-acid biosynthesis; L-asparagine biosynthesis; L-asparagine from L-aspartate (L-Gln route): step 1/1.</text>
</comment>
<comment type="catalytic activity">
    <reaction evidence="9">
        <text>L-aspartate + L-glutamine + ATP + H2O = L-asparagine + L-glutamate + AMP + diphosphate + H(+)</text>
        <dbReference type="Rhea" id="RHEA:12228"/>
        <dbReference type="ChEBI" id="CHEBI:15377"/>
        <dbReference type="ChEBI" id="CHEBI:15378"/>
        <dbReference type="ChEBI" id="CHEBI:29985"/>
        <dbReference type="ChEBI" id="CHEBI:29991"/>
        <dbReference type="ChEBI" id="CHEBI:30616"/>
        <dbReference type="ChEBI" id="CHEBI:33019"/>
        <dbReference type="ChEBI" id="CHEBI:58048"/>
        <dbReference type="ChEBI" id="CHEBI:58359"/>
        <dbReference type="ChEBI" id="CHEBI:456215"/>
        <dbReference type="EC" id="6.3.5.4"/>
    </reaction>
</comment>
<dbReference type="PANTHER" id="PTHR11772:SF2">
    <property type="entry name" value="ASPARAGINE SYNTHETASE [GLUTAMINE-HYDROLYZING]"/>
    <property type="match status" value="1"/>
</dbReference>
<feature type="domain" description="Asparagine synthetase" evidence="11">
    <location>
        <begin position="51"/>
        <end position="230"/>
    </location>
</feature>
<protein>
    <recommendedName>
        <fullName evidence="2">asparagine synthase (glutamine-hydrolyzing)</fullName>
        <ecNumber evidence="2">6.3.5.4</ecNumber>
    </recommendedName>
</protein>
<dbReference type="AlphaFoldDB" id="A0A7R9L4A2"/>
<evidence type="ECO:0000256" key="9">
    <source>
        <dbReference type="ARBA" id="ARBA00048741"/>
    </source>
</evidence>
<evidence type="ECO:0000256" key="6">
    <source>
        <dbReference type="ARBA" id="ARBA00022840"/>
    </source>
</evidence>
<evidence type="ECO:0000313" key="12">
    <source>
        <dbReference type="EMBL" id="CAD7634617.1"/>
    </source>
</evidence>
<keyword evidence="5" id="KW-0547">Nucleotide-binding</keyword>
<dbReference type="GO" id="GO:0005829">
    <property type="term" value="C:cytosol"/>
    <property type="evidence" value="ECO:0007669"/>
    <property type="project" value="TreeGrafter"/>
</dbReference>
<evidence type="ECO:0000256" key="7">
    <source>
        <dbReference type="ARBA" id="ARBA00022888"/>
    </source>
</evidence>
<name>A0A7R9L4A2_9ACAR</name>
<proteinExistence type="predicted"/>
<dbReference type="Proteomes" id="UP000759131">
    <property type="component" value="Unassembled WGS sequence"/>
</dbReference>
<organism evidence="12">
    <name type="scientific">Medioppia subpectinata</name>
    <dbReference type="NCBI Taxonomy" id="1979941"/>
    <lineage>
        <taxon>Eukaryota</taxon>
        <taxon>Metazoa</taxon>
        <taxon>Ecdysozoa</taxon>
        <taxon>Arthropoda</taxon>
        <taxon>Chelicerata</taxon>
        <taxon>Arachnida</taxon>
        <taxon>Acari</taxon>
        <taxon>Acariformes</taxon>
        <taxon>Sarcoptiformes</taxon>
        <taxon>Oribatida</taxon>
        <taxon>Brachypylina</taxon>
        <taxon>Oppioidea</taxon>
        <taxon>Oppiidae</taxon>
        <taxon>Medioppia</taxon>
    </lineage>
</organism>
<keyword evidence="6" id="KW-0067">ATP-binding</keyword>
<dbReference type="Pfam" id="PF00733">
    <property type="entry name" value="Asn_synthase"/>
    <property type="match status" value="2"/>
</dbReference>
<dbReference type="SUPFAM" id="SSF52402">
    <property type="entry name" value="Adenine nucleotide alpha hydrolases-like"/>
    <property type="match status" value="1"/>
</dbReference>
<dbReference type="PANTHER" id="PTHR11772">
    <property type="entry name" value="ASPARAGINE SYNTHETASE"/>
    <property type="match status" value="1"/>
</dbReference>
<keyword evidence="7" id="KW-0061">Asparagine biosynthesis</keyword>
<dbReference type="InterPro" id="IPR014729">
    <property type="entry name" value="Rossmann-like_a/b/a_fold"/>
</dbReference>
<feature type="region of interest" description="Disordered" evidence="10">
    <location>
        <begin position="395"/>
        <end position="417"/>
    </location>
</feature>
<evidence type="ECO:0000313" key="13">
    <source>
        <dbReference type="Proteomes" id="UP000759131"/>
    </source>
</evidence>
<evidence type="ECO:0000256" key="1">
    <source>
        <dbReference type="ARBA" id="ARBA00005187"/>
    </source>
</evidence>
<reference evidence="12" key="1">
    <citation type="submission" date="2020-11" db="EMBL/GenBank/DDBJ databases">
        <authorList>
            <person name="Tran Van P."/>
        </authorList>
    </citation>
    <scope>NUCLEOTIDE SEQUENCE</scope>
</reference>
<evidence type="ECO:0000256" key="8">
    <source>
        <dbReference type="ARBA" id="ARBA00022962"/>
    </source>
</evidence>
<keyword evidence="13" id="KW-1185">Reference proteome</keyword>
<dbReference type="GO" id="GO:0005524">
    <property type="term" value="F:ATP binding"/>
    <property type="evidence" value="ECO:0007669"/>
    <property type="project" value="UniProtKB-KW"/>
</dbReference>
<dbReference type="FunFam" id="3.40.50.620:FF:000031">
    <property type="entry name" value="Asparagine synthase B"/>
    <property type="match status" value="1"/>
</dbReference>
<dbReference type="EMBL" id="OC869546">
    <property type="protein sequence ID" value="CAD7634617.1"/>
    <property type="molecule type" value="Genomic_DNA"/>
</dbReference>
<keyword evidence="4" id="KW-0028">Amino-acid biosynthesis</keyword>
<dbReference type="GO" id="GO:0004066">
    <property type="term" value="F:asparagine synthase (glutamine-hydrolyzing) activity"/>
    <property type="evidence" value="ECO:0007669"/>
    <property type="project" value="UniProtKB-EC"/>
</dbReference>
<dbReference type="InterPro" id="IPR001962">
    <property type="entry name" value="Asn_synthase"/>
</dbReference>
<dbReference type="CDD" id="cd01991">
    <property type="entry name" value="Asn_synthase_B_C"/>
    <property type="match status" value="1"/>
</dbReference>
<dbReference type="EMBL" id="CAJPIZ010014971">
    <property type="protein sequence ID" value="CAG2115047.1"/>
    <property type="molecule type" value="Genomic_DNA"/>
</dbReference>
<dbReference type="OrthoDB" id="409189at2759"/>
<evidence type="ECO:0000256" key="4">
    <source>
        <dbReference type="ARBA" id="ARBA00022605"/>
    </source>
</evidence>
<dbReference type="GO" id="GO:0006529">
    <property type="term" value="P:asparagine biosynthetic process"/>
    <property type="evidence" value="ECO:0007669"/>
    <property type="project" value="UniProtKB-KW"/>
</dbReference>
<sequence length="417" mass="47746">MKSLNEECDRILAFPPGHLYDSTTGQIRRWFDPNWWSEEVIASAPLDLTLLKRKLEHSVRKRLMSEVPYGVLLSGGLDSSLIASIAVRETRKITRRKSSRSLRAPAIADMDDGNSSNDEVTVEEWGRLHSFSIGLPDMYTSGCDHLLAARDVAKFLKTKHHEYIFTIQEGLDAISDVIYHLETYDVTTVRASTPMYLLSRKIKAIGVKMVLSGEGSDEIFGGYLYFHSAPDASALHHETVKRVKNLHTSDCLRANKSTLAWGLEARVPFLDTKFLDVAMNVEPIAKMCSSEKIEKYILRKAFDTSHDPTLEPYLPDNILWRQKEQFSDGVGYSWIDSLKDEAEKKVSDEEFARKESLWPEDTPQTKEAFWYRQEFEKWFPEKACAESVVRWIPRTDWGCPSDPSGRSQKVHNEAYRK</sequence>
<gene>
    <name evidence="12" type="ORF">OSB1V03_LOCUS15013</name>
</gene>
<evidence type="ECO:0000256" key="5">
    <source>
        <dbReference type="ARBA" id="ARBA00022741"/>
    </source>
</evidence>
<accession>A0A7R9L4A2</accession>
<dbReference type="EC" id="6.3.5.4" evidence="2"/>
<feature type="domain" description="Asparagine synthetase" evidence="11">
    <location>
        <begin position="231"/>
        <end position="384"/>
    </location>
</feature>
<keyword evidence="8" id="KW-0315">Glutamine amidotransferase</keyword>
<keyword evidence="3" id="KW-0436">Ligase</keyword>
<evidence type="ECO:0000256" key="10">
    <source>
        <dbReference type="SAM" id="MobiDB-lite"/>
    </source>
</evidence>
<evidence type="ECO:0000256" key="3">
    <source>
        <dbReference type="ARBA" id="ARBA00022598"/>
    </source>
</evidence>